<dbReference type="GO" id="GO:0003677">
    <property type="term" value="F:DNA binding"/>
    <property type="evidence" value="ECO:0007669"/>
    <property type="project" value="InterPro"/>
</dbReference>
<sequence>MTNEAEFINALKDNKQKDKAFKMLLDTYQERLYWHIRKFVISHEDADDVLQNTFIKVYKNLHNFKQNSSLHTWMFRIAYNESMNQLYKNGKIKFLDIEDQNENSINKLQADSYFEGEEIQIRLQEAILKLPKKQQEVFKMKYFDDLKFREISEISGVNEATLKSAYYAAVKSIEEFMTRLQTI</sequence>
<dbReference type="SUPFAM" id="SSF88946">
    <property type="entry name" value="Sigma2 domain of RNA polymerase sigma factors"/>
    <property type="match status" value="1"/>
</dbReference>
<evidence type="ECO:0000256" key="4">
    <source>
        <dbReference type="ARBA" id="ARBA00023163"/>
    </source>
</evidence>
<organism evidence="7 8">
    <name type="scientific">Lutibacter oceani</name>
    <dbReference type="NCBI Taxonomy" id="1853311"/>
    <lineage>
        <taxon>Bacteria</taxon>
        <taxon>Pseudomonadati</taxon>
        <taxon>Bacteroidota</taxon>
        <taxon>Flavobacteriia</taxon>
        <taxon>Flavobacteriales</taxon>
        <taxon>Flavobacteriaceae</taxon>
        <taxon>Lutibacter</taxon>
    </lineage>
</organism>
<dbReference type="GO" id="GO:0016987">
    <property type="term" value="F:sigma factor activity"/>
    <property type="evidence" value="ECO:0007669"/>
    <property type="project" value="UniProtKB-KW"/>
</dbReference>
<comment type="similarity">
    <text evidence="1">Belongs to the sigma-70 factor family. ECF subfamily.</text>
</comment>
<evidence type="ECO:0000259" key="6">
    <source>
        <dbReference type="Pfam" id="PF08281"/>
    </source>
</evidence>
<gene>
    <name evidence="7" type="ORF">BX611_1228</name>
</gene>
<dbReference type="RefSeq" id="WP_162879980.1">
    <property type="nucleotide sequence ID" value="NZ_QTTQ01000010.1"/>
</dbReference>
<dbReference type="SUPFAM" id="SSF88659">
    <property type="entry name" value="Sigma3 and sigma4 domains of RNA polymerase sigma factors"/>
    <property type="match status" value="1"/>
</dbReference>
<dbReference type="Gene3D" id="1.10.10.10">
    <property type="entry name" value="Winged helix-like DNA-binding domain superfamily/Winged helix DNA-binding domain"/>
    <property type="match status" value="1"/>
</dbReference>
<keyword evidence="3" id="KW-0731">Sigma factor</keyword>
<dbReference type="Proteomes" id="UP000256429">
    <property type="component" value="Unassembled WGS sequence"/>
</dbReference>
<dbReference type="EMBL" id="QTTQ01000010">
    <property type="protein sequence ID" value="REE81693.1"/>
    <property type="molecule type" value="Genomic_DNA"/>
</dbReference>
<dbReference type="InterPro" id="IPR007627">
    <property type="entry name" value="RNA_pol_sigma70_r2"/>
</dbReference>
<dbReference type="InterPro" id="IPR013324">
    <property type="entry name" value="RNA_pol_sigma_r3/r4-like"/>
</dbReference>
<reference evidence="7 8" key="1">
    <citation type="submission" date="2018-08" db="EMBL/GenBank/DDBJ databases">
        <title>Genomic Encyclopedia of Type Strains, Phase III (KMG-III): the genomes of soil and plant-associated and newly described type strains.</title>
        <authorList>
            <person name="Whitman W."/>
        </authorList>
    </citation>
    <scope>NUCLEOTIDE SEQUENCE [LARGE SCALE GENOMIC DNA]</scope>
    <source>
        <strain evidence="7 8">325-5</strain>
    </source>
</reference>
<protein>
    <submittedName>
        <fullName evidence="7">RNA polymerase sigma-70 factor (ECF subfamily)</fullName>
    </submittedName>
</protein>
<dbReference type="AlphaFoldDB" id="A0A3D9RP41"/>
<evidence type="ECO:0000256" key="3">
    <source>
        <dbReference type="ARBA" id="ARBA00023082"/>
    </source>
</evidence>
<dbReference type="InterPro" id="IPR013249">
    <property type="entry name" value="RNA_pol_sigma70_r4_t2"/>
</dbReference>
<dbReference type="GO" id="GO:0006352">
    <property type="term" value="P:DNA-templated transcription initiation"/>
    <property type="evidence" value="ECO:0007669"/>
    <property type="project" value="InterPro"/>
</dbReference>
<dbReference type="CDD" id="cd06171">
    <property type="entry name" value="Sigma70_r4"/>
    <property type="match status" value="1"/>
</dbReference>
<accession>A0A3D9RP41</accession>
<keyword evidence="2" id="KW-0805">Transcription regulation</keyword>
<evidence type="ECO:0000256" key="2">
    <source>
        <dbReference type="ARBA" id="ARBA00023015"/>
    </source>
</evidence>
<dbReference type="Pfam" id="PF04542">
    <property type="entry name" value="Sigma70_r2"/>
    <property type="match status" value="1"/>
</dbReference>
<dbReference type="InterPro" id="IPR039425">
    <property type="entry name" value="RNA_pol_sigma-70-like"/>
</dbReference>
<feature type="domain" description="RNA polymerase sigma factor 70 region 4 type 2" evidence="6">
    <location>
        <begin position="122"/>
        <end position="172"/>
    </location>
</feature>
<dbReference type="Gene3D" id="1.10.1740.10">
    <property type="match status" value="1"/>
</dbReference>
<dbReference type="InterPro" id="IPR013325">
    <property type="entry name" value="RNA_pol_sigma_r2"/>
</dbReference>
<evidence type="ECO:0000313" key="7">
    <source>
        <dbReference type="EMBL" id="REE81693.1"/>
    </source>
</evidence>
<evidence type="ECO:0000313" key="8">
    <source>
        <dbReference type="Proteomes" id="UP000256429"/>
    </source>
</evidence>
<dbReference type="PANTHER" id="PTHR43133">
    <property type="entry name" value="RNA POLYMERASE ECF-TYPE SIGMA FACTO"/>
    <property type="match status" value="1"/>
</dbReference>
<keyword evidence="4" id="KW-0804">Transcription</keyword>
<keyword evidence="8" id="KW-1185">Reference proteome</keyword>
<name>A0A3D9RP41_9FLAO</name>
<dbReference type="InterPro" id="IPR014284">
    <property type="entry name" value="RNA_pol_sigma-70_dom"/>
</dbReference>
<evidence type="ECO:0000259" key="5">
    <source>
        <dbReference type="Pfam" id="PF04542"/>
    </source>
</evidence>
<comment type="caution">
    <text evidence="7">The sequence shown here is derived from an EMBL/GenBank/DDBJ whole genome shotgun (WGS) entry which is preliminary data.</text>
</comment>
<dbReference type="Pfam" id="PF08281">
    <property type="entry name" value="Sigma70_r4_2"/>
    <property type="match status" value="1"/>
</dbReference>
<evidence type="ECO:0000256" key="1">
    <source>
        <dbReference type="ARBA" id="ARBA00010641"/>
    </source>
</evidence>
<dbReference type="NCBIfam" id="TIGR02937">
    <property type="entry name" value="sigma70-ECF"/>
    <property type="match status" value="1"/>
</dbReference>
<feature type="domain" description="RNA polymerase sigma-70 region 2" evidence="5">
    <location>
        <begin position="25"/>
        <end position="90"/>
    </location>
</feature>
<dbReference type="PANTHER" id="PTHR43133:SF51">
    <property type="entry name" value="RNA POLYMERASE SIGMA FACTOR"/>
    <property type="match status" value="1"/>
</dbReference>
<proteinExistence type="inferred from homology"/>
<dbReference type="InterPro" id="IPR036388">
    <property type="entry name" value="WH-like_DNA-bd_sf"/>
</dbReference>